<feature type="domain" description="UFSP1/2/DUB catalytic" evidence="2">
    <location>
        <begin position="94"/>
        <end position="333"/>
    </location>
</feature>
<dbReference type="PANTHER" id="PTHR48153">
    <property type="entry name" value="UFM1-SPECIFIC PROTEASE 2"/>
    <property type="match status" value="1"/>
</dbReference>
<proteinExistence type="predicted"/>
<protein>
    <recommendedName>
        <fullName evidence="2">UFSP1/2/DUB catalytic domain-containing protein</fullName>
    </recommendedName>
</protein>
<dbReference type="GO" id="GO:0019783">
    <property type="term" value="F:ubiquitin-like protein peptidase activity"/>
    <property type="evidence" value="ECO:0007669"/>
    <property type="project" value="TreeGrafter"/>
</dbReference>
<gene>
    <name evidence="3" type="ORF">F511_10157</name>
</gene>
<dbReference type="InterPro" id="IPR012462">
    <property type="entry name" value="UFSP1/2_DUB_cat"/>
</dbReference>
<accession>A0A2Z7D6J2</accession>
<organism evidence="3 4">
    <name type="scientific">Dorcoceras hygrometricum</name>
    <dbReference type="NCBI Taxonomy" id="472368"/>
    <lineage>
        <taxon>Eukaryota</taxon>
        <taxon>Viridiplantae</taxon>
        <taxon>Streptophyta</taxon>
        <taxon>Embryophyta</taxon>
        <taxon>Tracheophyta</taxon>
        <taxon>Spermatophyta</taxon>
        <taxon>Magnoliopsida</taxon>
        <taxon>eudicotyledons</taxon>
        <taxon>Gunneridae</taxon>
        <taxon>Pentapetalae</taxon>
        <taxon>asterids</taxon>
        <taxon>lamiids</taxon>
        <taxon>Lamiales</taxon>
        <taxon>Gesneriaceae</taxon>
        <taxon>Didymocarpoideae</taxon>
        <taxon>Trichosporeae</taxon>
        <taxon>Loxocarpinae</taxon>
        <taxon>Dorcoceras</taxon>
    </lineage>
</organism>
<dbReference type="PANTHER" id="PTHR48153:SF4">
    <property type="entry name" value="UBIQUITIN CARBOXYL-TERMINAL HYDROLASE MUG105"/>
    <property type="match status" value="1"/>
</dbReference>
<evidence type="ECO:0000259" key="2">
    <source>
        <dbReference type="Pfam" id="PF07910"/>
    </source>
</evidence>
<keyword evidence="1" id="KW-0378">Hydrolase</keyword>
<dbReference type="Proteomes" id="UP000250235">
    <property type="component" value="Unassembled WGS sequence"/>
</dbReference>
<dbReference type="AlphaFoldDB" id="A0A2Z7D6J2"/>
<evidence type="ECO:0000313" key="3">
    <source>
        <dbReference type="EMBL" id="KZV55035.1"/>
    </source>
</evidence>
<dbReference type="Pfam" id="PF07910">
    <property type="entry name" value="Peptidase_C78"/>
    <property type="match status" value="1"/>
</dbReference>
<dbReference type="EMBL" id="KQ989025">
    <property type="protein sequence ID" value="KZV55035.1"/>
    <property type="molecule type" value="Genomic_DNA"/>
</dbReference>
<feature type="non-terminal residue" evidence="3">
    <location>
        <position position="1"/>
    </location>
</feature>
<dbReference type="Gene3D" id="3.90.70.130">
    <property type="match status" value="1"/>
</dbReference>
<sequence>RHANEHFLDEDFATDLEIARQISLTPASPPRFIVCSSSDHAQSSSSRYLTCCGRNLDEQYATLVHSQKKELFYKVEGGLILLLKSCLELDRENSVSILSGHVDHIQSSDSEDVGWGCGWRNIQMLCSHLLSQRQEASKVLFGGSGFIPDIASLQRWLELAWDRGFDAPGSDDFDKKIYGKCDWIGTTECATLLRSFGLRAGIVDFCDKDLGLDSSVRRLTFGVGGTDKSVDKRKFAQVYGLMDIFLSEGKLDFNSKNGSPKHFNVSSHKVIEWVWNYFSGNKVNIPGNHSVILSEKAPLYFQHHGHSRTIVGIQATRPRSGMQRYNLLIFDPAELCVLDYGVAHGEELERLKTLDSIRPNL</sequence>
<dbReference type="OrthoDB" id="288987at2759"/>
<evidence type="ECO:0000256" key="1">
    <source>
        <dbReference type="ARBA" id="ARBA00022801"/>
    </source>
</evidence>
<name>A0A2Z7D6J2_9LAMI</name>
<keyword evidence="4" id="KW-1185">Reference proteome</keyword>
<evidence type="ECO:0000313" key="4">
    <source>
        <dbReference type="Proteomes" id="UP000250235"/>
    </source>
</evidence>
<reference evidence="3 4" key="1">
    <citation type="journal article" date="2015" name="Proc. Natl. Acad. Sci. U.S.A.">
        <title>The resurrection genome of Boea hygrometrica: A blueprint for survival of dehydration.</title>
        <authorList>
            <person name="Xiao L."/>
            <person name="Yang G."/>
            <person name="Zhang L."/>
            <person name="Yang X."/>
            <person name="Zhao S."/>
            <person name="Ji Z."/>
            <person name="Zhou Q."/>
            <person name="Hu M."/>
            <person name="Wang Y."/>
            <person name="Chen M."/>
            <person name="Xu Y."/>
            <person name="Jin H."/>
            <person name="Xiao X."/>
            <person name="Hu G."/>
            <person name="Bao F."/>
            <person name="Hu Y."/>
            <person name="Wan P."/>
            <person name="Li L."/>
            <person name="Deng X."/>
            <person name="Kuang T."/>
            <person name="Xiang C."/>
            <person name="Zhu J.K."/>
            <person name="Oliver M.J."/>
            <person name="He Y."/>
        </authorList>
    </citation>
    <scope>NUCLEOTIDE SEQUENCE [LARGE SCALE GENOMIC DNA]</scope>
    <source>
        <strain evidence="4">cv. XS01</strain>
    </source>
</reference>